<dbReference type="RefSeq" id="WP_419152806.1">
    <property type="nucleotide sequence ID" value="NZ_JAUSTR010000028.1"/>
</dbReference>
<name>A0ABT9VS99_9BACI</name>
<proteinExistence type="predicted"/>
<protein>
    <submittedName>
        <fullName evidence="2">Uncharacterized protein</fullName>
    </submittedName>
</protein>
<keyword evidence="1" id="KW-0472">Membrane</keyword>
<accession>A0ABT9VS99</accession>
<evidence type="ECO:0000313" key="2">
    <source>
        <dbReference type="EMBL" id="MDQ0163866.1"/>
    </source>
</evidence>
<sequence length="58" mass="6814">MKKAVIIFYTIASFPILSFLYSFIFHQAVKVKDIFYATTLLSSAFWLQRGLKKENYSK</sequence>
<reference evidence="2 3" key="1">
    <citation type="submission" date="2023-07" db="EMBL/GenBank/DDBJ databases">
        <title>Genomic Encyclopedia of Type Strains, Phase IV (KMG-IV): sequencing the most valuable type-strain genomes for metagenomic binning, comparative biology and taxonomic classification.</title>
        <authorList>
            <person name="Goeker M."/>
        </authorList>
    </citation>
    <scope>NUCLEOTIDE SEQUENCE [LARGE SCALE GENOMIC DNA]</scope>
    <source>
        <strain evidence="2 3">DSM 19092</strain>
    </source>
</reference>
<keyword evidence="3" id="KW-1185">Reference proteome</keyword>
<organism evidence="2 3">
    <name type="scientific">Aeribacillus alveayuensis</name>
    <dbReference type="NCBI Taxonomy" id="279215"/>
    <lineage>
        <taxon>Bacteria</taxon>
        <taxon>Bacillati</taxon>
        <taxon>Bacillota</taxon>
        <taxon>Bacilli</taxon>
        <taxon>Bacillales</taxon>
        <taxon>Bacillaceae</taxon>
        <taxon>Aeribacillus</taxon>
    </lineage>
</organism>
<feature type="transmembrane region" description="Helical" evidence="1">
    <location>
        <begin position="7"/>
        <end position="28"/>
    </location>
</feature>
<dbReference type="Proteomes" id="UP001225646">
    <property type="component" value="Unassembled WGS sequence"/>
</dbReference>
<comment type="caution">
    <text evidence="2">The sequence shown here is derived from an EMBL/GenBank/DDBJ whole genome shotgun (WGS) entry which is preliminary data.</text>
</comment>
<gene>
    <name evidence="2" type="ORF">J2S06_002994</name>
</gene>
<keyword evidence="1" id="KW-1133">Transmembrane helix</keyword>
<evidence type="ECO:0000256" key="1">
    <source>
        <dbReference type="SAM" id="Phobius"/>
    </source>
</evidence>
<keyword evidence="1" id="KW-0812">Transmembrane</keyword>
<dbReference type="EMBL" id="JAUSTR010000028">
    <property type="protein sequence ID" value="MDQ0163866.1"/>
    <property type="molecule type" value="Genomic_DNA"/>
</dbReference>
<evidence type="ECO:0000313" key="3">
    <source>
        <dbReference type="Proteomes" id="UP001225646"/>
    </source>
</evidence>